<reference evidence="1" key="1">
    <citation type="journal article" date="2023" name="G3 (Bethesda)">
        <title>Whole genome assemblies of Zophobas morio and Tenebrio molitor.</title>
        <authorList>
            <person name="Kaur S."/>
            <person name="Stinson S.A."/>
            <person name="diCenzo G.C."/>
        </authorList>
    </citation>
    <scope>NUCLEOTIDE SEQUENCE</scope>
    <source>
        <strain evidence="1">QUZm001</strain>
    </source>
</reference>
<protein>
    <submittedName>
        <fullName evidence="1">Uncharacterized protein</fullName>
    </submittedName>
</protein>
<accession>A0AA38IGI7</accession>
<proteinExistence type="predicted"/>
<evidence type="ECO:0000313" key="1">
    <source>
        <dbReference type="EMBL" id="KAJ3653489.1"/>
    </source>
</evidence>
<comment type="caution">
    <text evidence="1">The sequence shown here is derived from an EMBL/GenBank/DDBJ whole genome shotgun (WGS) entry which is preliminary data.</text>
</comment>
<gene>
    <name evidence="1" type="ORF">Zmor_012738</name>
</gene>
<keyword evidence="2" id="KW-1185">Reference proteome</keyword>
<organism evidence="1 2">
    <name type="scientific">Zophobas morio</name>
    <dbReference type="NCBI Taxonomy" id="2755281"/>
    <lineage>
        <taxon>Eukaryota</taxon>
        <taxon>Metazoa</taxon>
        <taxon>Ecdysozoa</taxon>
        <taxon>Arthropoda</taxon>
        <taxon>Hexapoda</taxon>
        <taxon>Insecta</taxon>
        <taxon>Pterygota</taxon>
        <taxon>Neoptera</taxon>
        <taxon>Endopterygota</taxon>
        <taxon>Coleoptera</taxon>
        <taxon>Polyphaga</taxon>
        <taxon>Cucujiformia</taxon>
        <taxon>Tenebrionidae</taxon>
        <taxon>Zophobas</taxon>
    </lineage>
</organism>
<dbReference type="AlphaFoldDB" id="A0AA38IGI7"/>
<dbReference type="EMBL" id="JALNTZ010000004">
    <property type="protein sequence ID" value="KAJ3653489.1"/>
    <property type="molecule type" value="Genomic_DNA"/>
</dbReference>
<name>A0AA38IGI7_9CUCU</name>
<evidence type="ECO:0000313" key="2">
    <source>
        <dbReference type="Proteomes" id="UP001168821"/>
    </source>
</evidence>
<dbReference type="Proteomes" id="UP001168821">
    <property type="component" value="Unassembled WGS sequence"/>
</dbReference>
<sequence>MVLLYGQPTFVPANVSWEETAQSQNLCHRYSTLFYYKKLCNIVGSWQSTMGDVAKQFITQFHNLPGETIKEKQQNFYKLLQQHRTLKNEPKILATIAANLVPNNHLEKILRTDFLIYFKVFDSLYKDFMNGDEITIKKLSKQDWFFQQAFKEVNYEEFTNSILPTISYSLKLKILKKLPVEEEVADQFFDAVCKRYGTFIATVLLPKCSSFKIKDTIKRYPVKLSVAQLRYIFNKDPDLICVYVEERTKIEGTSAFINNNPVLTYIAQKNPKLFTDLYDKYSFSTTLGRRTTKGVVSSQKDTVVHNKEDYLKILNNGVMVRKIGSEIKDILFEKHPSTNQLYWNSLIRHYPKHQQFDIFETTYNSMHCHKFAEDINAVSEDMLKMMPNAQEREKLALLKMELECEKDYLKYVTSNYCLKELMNKINHLTTSERAKYIELATECCCLNKDMTSLEKLCELVCVRCKNDDASIRRDFLHKLSCYKGILEMLDEKHWKYIIETIATEKAKNGWIYGENDIMLNAIKYLVKDDKSLKELIQKCKCDWDSILMFSGIMNDFKSVKLLLSELFETEVVKPSSDDPLLAASFDCELAYYCKIYNKKYPNDTISIFDNSRIIKSVKQMLEDGSDRYLATYQLEGIQYIVCQQNSSEEIQQLKKLYFQSFESFGRIRGLIWFLKHEPKTLQENFDHYLNIFFKARGLNPSRLWRLVKKCTHLDLDRRTVEFCRQKLTKEKFEEKKNLVRPLTILSSPTSHLELIKSYVPTVDKVDLTDDDIKHLYNLQGKVVRVLHYLNSPTEVINATFDFCKGDYLQFALSPLYSCIYKLPENETKQFINKLDEVKALSVRKHAMNLSCVIYDVDDVYNCLKNATVPSLTPTIKYFSKNPSEALWKVIEAQIGALEKNELPMLKLALDKINVPFEYKSKYIEIVWNVLDKYENNELKKLLFQKINEASVEKLDPELAFNIIRKSIFKGNEANDVVATILLYLKSDKKFTVLSDILSNLKKNCWNHPKMCKPSRQQFNKFMLNLFDKYMGAEKSNAKFVTELKIVLGSVFTLSDAFVELIAVECMTLKDENLENQTKLLIKLNNIYTKEYGTFAVNLFATVLNKNVFKHIFTTIAEKYELCHSLLQLKESISDYLLVIKLLPHDIPEKQKYFELYDTVVSELNQVADKAVQLEFNIYLKAGPYKNIKLDWEISRSDIS</sequence>